<name>A0A371IP27_9FIRM</name>
<evidence type="ECO:0000256" key="1">
    <source>
        <dbReference type="ARBA" id="ARBA00004496"/>
    </source>
</evidence>
<dbReference type="STRING" id="1871336.BBG48_00575"/>
<evidence type="ECO:0000313" key="8">
    <source>
        <dbReference type="Proteomes" id="UP000319424"/>
    </source>
</evidence>
<evidence type="ECO:0000313" key="7">
    <source>
        <dbReference type="Proteomes" id="UP000093352"/>
    </source>
</evidence>
<dbReference type="OrthoDB" id="9809047at2"/>
<dbReference type="AlphaFoldDB" id="A0A371IP27"/>
<evidence type="ECO:0000256" key="2">
    <source>
        <dbReference type="ARBA" id="ARBA00022490"/>
    </source>
</evidence>
<dbReference type="GO" id="GO:0005737">
    <property type="term" value="C:cytoplasm"/>
    <property type="evidence" value="ECO:0007669"/>
    <property type="project" value="UniProtKB-SubCell"/>
</dbReference>
<dbReference type="NCBIfam" id="TIGR01003">
    <property type="entry name" value="PTS_HPr_family"/>
    <property type="match status" value="1"/>
</dbReference>
<accession>A0A371IP27</accession>
<dbReference type="Pfam" id="PF00381">
    <property type="entry name" value="PTS-HPr"/>
    <property type="match status" value="1"/>
</dbReference>
<reference evidence="6 8" key="3">
    <citation type="submission" date="2019-07" db="EMBL/GenBank/DDBJ databases">
        <title>Criibacterium bergeronii gen. nov., sp. nov. isolated from human clinical samples.</title>
        <authorList>
            <person name="Maheux A.F."/>
            <person name="Boudreau D.K."/>
            <person name="Berube E."/>
            <person name="Brodeur S."/>
            <person name="Bernard K.A."/>
            <person name="Abed J.Y."/>
            <person name="Ducrey E."/>
            <person name="Guay E.F."/>
            <person name="Raymond F."/>
            <person name="Corbeil J."/>
            <person name="Domingo M.-C."/>
            <person name="Roy P.H."/>
            <person name="Boissinot M."/>
            <person name="Tocheva E.I."/>
            <person name="Omar R.F."/>
        </authorList>
    </citation>
    <scope>NUCLEOTIDE SEQUENCE [LARGE SCALE GENOMIC DNA]</scope>
    <source>
        <strain evidence="6 8">CCRI-24246</strain>
    </source>
</reference>
<evidence type="ECO:0000259" key="4">
    <source>
        <dbReference type="PROSITE" id="PS51350"/>
    </source>
</evidence>
<dbReference type="PROSITE" id="PS51350">
    <property type="entry name" value="PTS_HPR_DOM"/>
    <property type="match status" value="1"/>
</dbReference>
<dbReference type="RefSeq" id="WP_068911510.1">
    <property type="nucleotide sequence ID" value="NZ_MBEW02000001.1"/>
</dbReference>
<feature type="domain" description="HPr" evidence="4">
    <location>
        <begin position="1"/>
        <end position="87"/>
    </location>
</feature>
<dbReference type="SUPFAM" id="SSF55594">
    <property type="entry name" value="HPr-like"/>
    <property type="match status" value="1"/>
</dbReference>
<dbReference type="Proteomes" id="UP000093352">
    <property type="component" value="Unassembled WGS sequence"/>
</dbReference>
<dbReference type="InterPro" id="IPR000032">
    <property type="entry name" value="HPr-like"/>
</dbReference>
<keyword evidence="3" id="KW-0598">Phosphotransferase system</keyword>
<dbReference type="Gene3D" id="3.30.1340.10">
    <property type="entry name" value="HPr-like"/>
    <property type="match status" value="1"/>
</dbReference>
<evidence type="ECO:0000256" key="3">
    <source>
        <dbReference type="ARBA" id="ARBA00022683"/>
    </source>
</evidence>
<keyword evidence="7" id="KW-1185">Reference proteome</keyword>
<dbReference type="InterPro" id="IPR035895">
    <property type="entry name" value="HPr-like_sf"/>
</dbReference>
<evidence type="ECO:0000313" key="6">
    <source>
        <dbReference type="EMBL" id="TRW28691.1"/>
    </source>
</evidence>
<comment type="subcellular location">
    <subcellularLocation>
        <location evidence="1">Cytoplasm</location>
    </subcellularLocation>
</comment>
<keyword evidence="2" id="KW-0963">Cytoplasm</keyword>
<dbReference type="InterPro" id="IPR050399">
    <property type="entry name" value="HPr"/>
</dbReference>
<sequence length="87" mass="9231">MIKNEVTIKNATGLHLRPAGVLAKIASGCKSDIILVKGDKRVNPKSVLNVMSAQINKGDNITIEVSGDTEVEDMKKIVDAIESGLGE</sequence>
<reference evidence="5" key="2">
    <citation type="submission" date="2018-07" db="EMBL/GenBank/DDBJ databases">
        <authorList>
            <person name="Quirk P.G."/>
            <person name="Krulwich T.A."/>
        </authorList>
    </citation>
    <scope>NUCLEOTIDE SEQUENCE</scope>
    <source>
        <strain evidence="5">CCRI-22567</strain>
    </source>
</reference>
<dbReference type="EMBL" id="MBEW02000001">
    <property type="protein sequence ID" value="RDY22190.1"/>
    <property type="molecule type" value="Genomic_DNA"/>
</dbReference>
<protein>
    <submittedName>
        <fullName evidence="5">HPr family phosphocarrier protein</fullName>
    </submittedName>
</protein>
<dbReference type="PRINTS" id="PR00107">
    <property type="entry name" value="PHOSPHOCPHPR"/>
</dbReference>
<gene>
    <name evidence="5" type="ORF">BBG48_000280</name>
    <name evidence="6" type="ORF">FL857_00995</name>
</gene>
<reference evidence="5 7" key="1">
    <citation type="journal article" date="2016" name="Genome Announc.">
        <title>Draft Genome Sequence of Criibacterium bergeronii gen. nov., sp. nov., Strain CCRI-22567T, Isolated from a Vaginal Sample from a Woman with Bacterial Vaginosis.</title>
        <authorList>
            <person name="Maheux A.F."/>
            <person name="Berube E."/>
            <person name="Boudreau D.K."/>
            <person name="Raymond F."/>
            <person name="Corbeil J."/>
            <person name="Roy P.H."/>
            <person name="Boissinot M."/>
            <person name="Omar R.F."/>
        </authorList>
    </citation>
    <scope>NUCLEOTIDE SEQUENCE [LARGE SCALE GENOMIC DNA]</scope>
    <source>
        <strain evidence="5 7">CCRI-22567</strain>
    </source>
</reference>
<evidence type="ECO:0000313" key="5">
    <source>
        <dbReference type="EMBL" id="RDY22190.1"/>
    </source>
</evidence>
<dbReference type="GO" id="GO:0009401">
    <property type="term" value="P:phosphoenolpyruvate-dependent sugar phosphotransferase system"/>
    <property type="evidence" value="ECO:0007669"/>
    <property type="project" value="UniProtKB-KW"/>
</dbReference>
<dbReference type="EMBL" id="VJXW01000001">
    <property type="protein sequence ID" value="TRW28691.1"/>
    <property type="molecule type" value="Genomic_DNA"/>
</dbReference>
<dbReference type="PANTHER" id="PTHR33705">
    <property type="entry name" value="PHOSPHOCARRIER PROTEIN HPR"/>
    <property type="match status" value="1"/>
</dbReference>
<dbReference type="PANTHER" id="PTHR33705:SF2">
    <property type="entry name" value="PHOSPHOCARRIER PROTEIN NPR"/>
    <property type="match status" value="1"/>
</dbReference>
<comment type="caution">
    <text evidence="5">The sequence shown here is derived from an EMBL/GenBank/DDBJ whole genome shotgun (WGS) entry which is preliminary data.</text>
</comment>
<dbReference type="Proteomes" id="UP000319424">
    <property type="component" value="Unassembled WGS sequence"/>
</dbReference>
<proteinExistence type="predicted"/>
<dbReference type="CDD" id="cd00367">
    <property type="entry name" value="PTS-HPr_like"/>
    <property type="match status" value="1"/>
</dbReference>
<organism evidence="5 7">
    <name type="scientific">Criibacterium bergeronii</name>
    <dbReference type="NCBI Taxonomy" id="1871336"/>
    <lineage>
        <taxon>Bacteria</taxon>
        <taxon>Bacillati</taxon>
        <taxon>Bacillota</taxon>
        <taxon>Clostridia</taxon>
        <taxon>Peptostreptococcales</taxon>
        <taxon>Filifactoraceae</taxon>
        <taxon>Criibacterium</taxon>
    </lineage>
</organism>